<dbReference type="InterPro" id="IPR026055">
    <property type="entry name" value="FAR"/>
</dbReference>
<dbReference type="Pfam" id="PF07993">
    <property type="entry name" value="NAD_binding_4"/>
    <property type="match status" value="1"/>
</dbReference>
<dbReference type="GO" id="GO:0080019">
    <property type="term" value="F:alcohol-forming very long-chain fatty acyl-CoA reductase activity"/>
    <property type="evidence" value="ECO:0007669"/>
    <property type="project" value="InterPro"/>
</dbReference>
<dbReference type="AlphaFoldDB" id="A0A7N0VJJ0"/>
<dbReference type="GO" id="GO:0035336">
    <property type="term" value="P:long-chain fatty-acyl-CoA metabolic process"/>
    <property type="evidence" value="ECO:0007669"/>
    <property type="project" value="TreeGrafter"/>
</dbReference>
<dbReference type="Proteomes" id="UP000594263">
    <property type="component" value="Unplaced"/>
</dbReference>
<dbReference type="OMA" id="FSAHQNT"/>
<dbReference type="Gramene" id="Kaladp0913s0004.1.v1.1">
    <property type="protein sequence ID" value="Kaladp0913s0004.1.v1.1"/>
    <property type="gene ID" value="Kaladp0913s0004.v1.1"/>
</dbReference>
<evidence type="ECO:0000313" key="3">
    <source>
        <dbReference type="EnsemblPlants" id="Kaladp0913s0004.1.v1.1"/>
    </source>
</evidence>
<dbReference type="SUPFAM" id="SSF51735">
    <property type="entry name" value="NAD(P)-binding Rossmann-fold domains"/>
    <property type="match status" value="1"/>
</dbReference>
<dbReference type="EC" id="1.2.1.84" evidence="1"/>
<dbReference type="InterPro" id="IPR036291">
    <property type="entry name" value="NAD(P)-bd_dom_sf"/>
</dbReference>
<dbReference type="PANTHER" id="PTHR11011:SF45">
    <property type="entry name" value="FATTY ACYL-COA REDUCTASE CG8306-RELATED"/>
    <property type="match status" value="1"/>
</dbReference>
<evidence type="ECO:0000259" key="2">
    <source>
        <dbReference type="Pfam" id="PF07993"/>
    </source>
</evidence>
<proteinExistence type="inferred from homology"/>
<accession>A0A7N0VJJ0</accession>
<sequence length="273" mass="30337">MERLQNEIIDCELFTCLKHLRGESYQNFMMNKLVPVVGNVCEANLGMDADVAAEMANEVEVIVNSAASTRFDERYDVALNTNTMGPCRLLSFAKLCKKLQVFMHVSTAYVNGEREGVVLEKPFRIGESIAAERARSDAERSSIPVLDIEAEIKLASRVCDNNDSCCQKMRDLGEERAKVYGWQNTYVFTKAMGETMLDVMRGDIPVVIVRPSVIESISNEPLPGWIQGNRMLDPLILSYGKGQLPGFLLDPQAVIDVVTNLTHTLLSPFSVPA</sequence>
<reference evidence="3" key="1">
    <citation type="submission" date="2021-01" db="UniProtKB">
        <authorList>
            <consortium name="EnsemblPlants"/>
        </authorList>
    </citation>
    <scope>IDENTIFICATION</scope>
</reference>
<evidence type="ECO:0000313" key="4">
    <source>
        <dbReference type="Proteomes" id="UP000594263"/>
    </source>
</evidence>
<feature type="domain" description="Thioester reductase (TE)" evidence="2">
    <location>
        <begin position="1"/>
        <end position="259"/>
    </location>
</feature>
<dbReference type="GO" id="GO:0102965">
    <property type="term" value="F:alcohol-forming long-chain fatty acyl-CoA reductase activity"/>
    <property type="evidence" value="ECO:0007669"/>
    <property type="project" value="UniProtKB-EC"/>
</dbReference>
<comment type="function">
    <text evidence="1">Catalyzes the reduction of fatty acyl-CoA to fatty alcohols.</text>
</comment>
<keyword evidence="1" id="KW-0560">Oxidoreductase</keyword>
<keyword evidence="4" id="KW-1185">Reference proteome</keyword>
<comment type="similarity">
    <text evidence="1">Belongs to the fatty acyl-CoA reductase family.</text>
</comment>
<organism evidence="3 4">
    <name type="scientific">Kalanchoe fedtschenkoi</name>
    <name type="common">Lavender scallops</name>
    <name type="synonym">South American air plant</name>
    <dbReference type="NCBI Taxonomy" id="63787"/>
    <lineage>
        <taxon>Eukaryota</taxon>
        <taxon>Viridiplantae</taxon>
        <taxon>Streptophyta</taxon>
        <taxon>Embryophyta</taxon>
        <taxon>Tracheophyta</taxon>
        <taxon>Spermatophyta</taxon>
        <taxon>Magnoliopsida</taxon>
        <taxon>eudicotyledons</taxon>
        <taxon>Gunneridae</taxon>
        <taxon>Pentapetalae</taxon>
        <taxon>Saxifragales</taxon>
        <taxon>Crassulaceae</taxon>
        <taxon>Kalanchoe</taxon>
    </lineage>
</organism>
<evidence type="ECO:0000256" key="1">
    <source>
        <dbReference type="RuleBase" id="RU363097"/>
    </source>
</evidence>
<dbReference type="PANTHER" id="PTHR11011">
    <property type="entry name" value="MALE STERILITY PROTEIN 2-RELATED"/>
    <property type="match status" value="1"/>
</dbReference>
<keyword evidence="1" id="KW-0521">NADP</keyword>
<comment type="catalytic activity">
    <reaction evidence="1">
        <text>a long-chain fatty acyl-CoA + 2 NADPH + 2 H(+) = a long-chain primary fatty alcohol + 2 NADP(+) + CoA</text>
        <dbReference type="Rhea" id="RHEA:52716"/>
        <dbReference type="ChEBI" id="CHEBI:15378"/>
        <dbReference type="ChEBI" id="CHEBI:57287"/>
        <dbReference type="ChEBI" id="CHEBI:57783"/>
        <dbReference type="ChEBI" id="CHEBI:58349"/>
        <dbReference type="ChEBI" id="CHEBI:77396"/>
        <dbReference type="ChEBI" id="CHEBI:83139"/>
        <dbReference type="EC" id="1.2.1.84"/>
    </reaction>
</comment>
<keyword evidence="1" id="KW-0443">Lipid metabolism</keyword>
<dbReference type="EnsemblPlants" id="Kaladp0913s0004.1.v1.1">
    <property type="protein sequence ID" value="Kaladp0913s0004.1.v1.1"/>
    <property type="gene ID" value="Kaladp0913s0004.v1.1"/>
</dbReference>
<name>A0A7N0VJJ0_KALFE</name>
<dbReference type="InterPro" id="IPR013120">
    <property type="entry name" value="FAR_NAD-bd"/>
</dbReference>
<keyword evidence="1" id="KW-0444">Lipid biosynthesis</keyword>
<dbReference type="Gene3D" id="3.40.50.720">
    <property type="entry name" value="NAD(P)-binding Rossmann-like Domain"/>
    <property type="match status" value="1"/>
</dbReference>
<protein>
    <recommendedName>
        <fullName evidence="1">Fatty acyl-CoA reductase</fullName>
        <ecNumber evidence="1">1.2.1.84</ecNumber>
    </recommendedName>
</protein>
<dbReference type="GO" id="GO:0010345">
    <property type="term" value="P:suberin biosynthetic process"/>
    <property type="evidence" value="ECO:0007669"/>
    <property type="project" value="TreeGrafter"/>
</dbReference>